<keyword evidence="8" id="KW-1185">Reference proteome</keyword>
<dbReference type="Gene3D" id="1.10.150.20">
    <property type="entry name" value="5' to 3' exonuclease, C-terminal subdomain"/>
    <property type="match status" value="1"/>
</dbReference>
<protein>
    <submittedName>
        <fullName evidence="7">Excinuclease ABC subunit A</fullName>
    </submittedName>
</protein>
<dbReference type="InterPro" id="IPR036775">
    <property type="entry name" value="DNA_pol_Y-fam_lit_finger_sf"/>
</dbReference>
<comment type="similarity">
    <text evidence="1">Belongs to the DNA polymerase type-Y family.</text>
</comment>
<dbReference type="InterPro" id="IPR043502">
    <property type="entry name" value="DNA/RNA_pol_sf"/>
</dbReference>
<evidence type="ECO:0000259" key="6">
    <source>
        <dbReference type="PROSITE" id="PS50173"/>
    </source>
</evidence>
<keyword evidence="3" id="KW-0548">Nucleotidyltransferase</keyword>
<dbReference type="Gene3D" id="3.30.70.270">
    <property type="match status" value="1"/>
</dbReference>
<proteinExistence type="inferred from homology"/>
<dbReference type="PANTHER" id="PTHR11076">
    <property type="entry name" value="DNA REPAIR POLYMERASE UMUC / TRANSFERASE FAMILY MEMBER"/>
    <property type="match status" value="1"/>
</dbReference>
<keyword evidence="5" id="KW-0808">Transferase</keyword>
<dbReference type="STRING" id="762845.BCR26_11275"/>
<dbReference type="SUPFAM" id="SSF100879">
    <property type="entry name" value="Lesion bypass DNA polymerase (Y-family), little finger domain"/>
    <property type="match status" value="1"/>
</dbReference>
<dbReference type="GO" id="GO:0005829">
    <property type="term" value="C:cytosol"/>
    <property type="evidence" value="ECO:0007669"/>
    <property type="project" value="TreeGrafter"/>
</dbReference>
<dbReference type="GO" id="GO:0009432">
    <property type="term" value="P:SOS response"/>
    <property type="evidence" value="ECO:0007669"/>
    <property type="project" value="TreeGrafter"/>
</dbReference>
<dbReference type="GO" id="GO:0006260">
    <property type="term" value="P:DNA replication"/>
    <property type="evidence" value="ECO:0007669"/>
    <property type="project" value="UniProtKB-KW"/>
</dbReference>
<dbReference type="Pfam" id="PF00817">
    <property type="entry name" value="IMS"/>
    <property type="match status" value="1"/>
</dbReference>
<dbReference type="OrthoDB" id="9808813at2"/>
<organism evidence="7 8">
    <name type="scientific">Enterococcus rivorum</name>
    <dbReference type="NCBI Taxonomy" id="762845"/>
    <lineage>
        <taxon>Bacteria</taxon>
        <taxon>Bacillati</taxon>
        <taxon>Bacillota</taxon>
        <taxon>Bacilli</taxon>
        <taxon>Lactobacillales</taxon>
        <taxon>Enterococcaceae</taxon>
        <taxon>Enterococcus</taxon>
    </lineage>
</organism>
<dbReference type="Proteomes" id="UP000095256">
    <property type="component" value="Unassembled WGS sequence"/>
</dbReference>
<dbReference type="GO" id="GO:0003684">
    <property type="term" value="F:damaged DNA binding"/>
    <property type="evidence" value="ECO:0007669"/>
    <property type="project" value="InterPro"/>
</dbReference>
<evidence type="ECO:0000256" key="2">
    <source>
        <dbReference type="ARBA" id="ARBA00022457"/>
    </source>
</evidence>
<dbReference type="SUPFAM" id="SSF56672">
    <property type="entry name" value="DNA/RNA polymerases"/>
    <property type="match status" value="1"/>
</dbReference>
<comment type="caution">
    <text evidence="7">The sequence shown here is derived from an EMBL/GenBank/DDBJ whole genome shotgun (WGS) entry which is preliminary data.</text>
</comment>
<dbReference type="EMBL" id="MIEK01000013">
    <property type="protein sequence ID" value="OEH82910.1"/>
    <property type="molecule type" value="Genomic_DNA"/>
</dbReference>
<keyword evidence="5" id="KW-0239">DNA-directed DNA polymerase</keyword>
<gene>
    <name evidence="7" type="ORF">BCR26_11275</name>
</gene>
<dbReference type="PROSITE" id="PS50173">
    <property type="entry name" value="UMUC"/>
    <property type="match status" value="1"/>
</dbReference>
<dbReference type="PANTHER" id="PTHR11076:SF35">
    <property type="entry name" value="DNA REPAIR PROTEIN HOMOLOG YOBH"/>
    <property type="match status" value="1"/>
</dbReference>
<sequence length="434" mass="49006">MFDYSKEPTRDILCIDCKSFYASVECVERGLNPLKTMLVVMSNAENAGGLVLAASPLAKKVLGISNVTRKNEVPDHPDLLVVPPRMNLYMKKYYEINQIYRNFVANEDQHTYSVDESFLDVTQSLSYFDCQKAQELARLIQLEVKNKTGIYITVGIGDNPLLAKLALDNEAKSSKNFIAEWRYKDVPNKVWTIADMTDFWGIGGRTAKRLRTFGIQTIYDLAHTDYQKLKDRLGIIGEQLYAHSWGIDRSFLGDLHIAKEKSIGNSQILPSDYTSKGQIEIVLKEIVEQVTMRLRRMNTKTENISIYLGYPKNYIDLNGKRQANKQMKIPLTNNSKELKSFAMQLFTQIYFGQEVRSLGFSCGKLSTTDNLQLNLFLDPTAQIADDRLDLLIDTIRRKYGFKSIVHATSLLEGATAIKRANLVGGHAGGNEGLS</sequence>
<dbReference type="InterPro" id="IPR017961">
    <property type="entry name" value="DNA_pol_Y-fam_little_finger"/>
</dbReference>
<evidence type="ECO:0000256" key="4">
    <source>
        <dbReference type="ARBA" id="ARBA00022705"/>
    </source>
</evidence>
<dbReference type="GO" id="GO:0006281">
    <property type="term" value="P:DNA repair"/>
    <property type="evidence" value="ECO:0007669"/>
    <property type="project" value="InterPro"/>
</dbReference>
<keyword evidence="2" id="KW-0515">Mutator protein</keyword>
<dbReference type="Pfam" id="PF11799">
    <property type="entry name" value="IMS_C"/>
    <property type="match status" value="1"/>
</dbReference>
<feature type="domain" description="UmuC" evidence="6">
    <location>
        <begin position="12"/>
        <end position="203"/>
    </location>
</feature>
<name>A0A1E5KYE1_9ENTE</name>
<dbReference type="InterPro" id="IPR001126">
    <property type="entry name" value="UmuC"/>
</dbReference>
<dbReference type="InterPro" id="IPR050116">
    <property type="entry name" value="DNA_polymerase-Y"/>
</dbReference>
<evidence type="ECO:0000256" key="1">
    <source>
        <dbReference type="ARBA" id="ARBA00010945"/>
    </source>
</evidence>
<dbReference type="AlphaFoldDB" id="A0A1E5KYE1"/>
<dbReference type="GO" id="GO:0003887">
    <property type="term" value="F:DNA-directed DNA polymerase activity"/>
    <property type="evidence" value="ECO:0007669"/>
    <property type="project" value="UniProtKB-KW"/>
</dbReference>
<evidence type="ECO:0000313" key="8">
    <source>
        <dbReference type="Proteomes" id="UP000095256"/>
    </source>
</evidence>
<dbReference type="Pfam" id="PF21999">
    <property type="entry name" value="IMS_HHH_1"/>
    <property type="match status" value="1"/>
</dbReference>
<evidence type="ECO:0000313" key="7">
    <source>
        <dbReference type="EMBL" id="OEH82910.1"/>
    </source>
</evidence>
<dbReference type="GO" id="GO:0042276">
    <property type="term" value="P:error-prone translesion synthesis"/>
    <property type="evidence" value="ECO:0007669"/>
    <property type="project" value="TreeGrafter"/>
</dbReference>
<dbReference type="Gene3D" id="3.30.1490.100">
    <property type="entry name" value="DNA polymerase, Y-family, little finger domain"/>
    <property type="match status" value="1"/>
</dbReference>
<dbReference type="Gene3D" id="3.40.1170.60">
    <property type="match status" value="1"/>
</dbReference>
<evidence type="ECO:0000256" key="5">
    <source>
        <dbReference type="ARBA" id="ARBA00022932"/>
    </source>
</evidence>
<evidence type="ECO:0000256" key="3">
    <source>
        <dbReference type="ARBA" id="ARBA00022695"/>
    </source>
</evidence>
<dbReference type="InterPro" id="IPR043128">
    <property type="entry name" value="Rev_trsase/Diguanyl_cyclase"/>
</dbReference>
<dbReference type="RefSeq" id="WP_069698147.1">
    <property type="nucleotide sequence ID" value="NZ_JAGGMA010000022.1"/>
</dbReference>
<reference evidence="7 8" key="1">
    <citation type="submission" date="2016-09" db="EMBL/GenBank/DDBJ databases">
        <authorList>
            <person name="Capua I."/>
            <person name="De Benedictis P."/>
            <person name="Joannis T."/>
            <person name="Lombin L.H."/>
            <person name="Cattoli G."/>
        </authorList>
    </citation>
    <scope>NUCLEOTIDE SEQUENCE [LARGE SCALE GENOMIC DNA]</scope>
    <source>
        <strain evidence="7 8">LMG 25899</strain>
    </source>
</reference>
<dbReference type="InterPro" id="IPR053848">
    <property type="entry name" value="IMS_HHH_1"/>
</dbReference>
<keyword evidence="4" id="KW-0235">DNA replication</keyword>
<dbReference type="CDD" id="cd01700">
    <property type="entry name" value="PolY_Pol_V_umuC"/>
    <property type="match status" value="1"/>
</dbReference>
<accession>A0A1E5KYE1</accession>